<proteinExistence type="predicted"/>
<dbReference type="PANTHER" id="PTHR11524">
    <property type="entry name" value="60S RIBOSOMAL PROTEIN L7"/>
    <property type="match status" value="1"/>
</dbReference>
<dbReference type="GO" id="GO:0003735">
    <property type="term" value="F:structural constituent of ribosome"/>
    <property type="evidence" value="ECO:0007669"/>
    <property type="project" value="TreeGrafter"/>
</dbReference>
<protein>
    <recommendedName>
        <fullName evidence="2">Large ribosomal subunit protein uL30 N-terminal eukaryotes domain-containing protein</fullName>
    </recommendedName>
</protein>
<dbReference type="GO" id="GO:0000463">
    <property type="term" value="P:maturation of LSU-rRNA from tricistronic rRNA transcript (SSU-rRNA, 5.8S rRNA, LSU-rRNA)"/>
    <property type="evidence" value="ECO:0007669"/>
    <property type="project" value="TreeGrafter"/>
</dbReference>
<dbReference type="EMBL" id="SDMP01000007">
    <property type="protein sequence ID" value="RYR46156.1"/>
    <property type="molecule type" value="Genomic_DNA"/>
</dbReference>
<dbReference type="AlphaFoldDB" id="A0A445C5E4"/>
<dbReference type="InterPro" id="IPR039699">
    <property type="entry name" value="Ribosomal_uL30"/>
</dbReference>
<reference evidence="3 4" key="1">
    <citation type="submission" date="2019-01" db="EMBL/GenBank/DDBJ databases">
        <title>Sequencing of cultivated peanut Arachis hypogaea provides insights into genome evolution and oil improvement.</title>
        <authorList>
            <person name="Chen X."/>
        </authorList>
    </citation>
    <scope>NUCLEOTIDE SEQUENCE [LARGE SCALE GENOMIC DNA]</scope>
    <source>
        <strain evidence="4">cv. Fuhuasheng</strain>
        <tissue evidence="3">Leaves</tissue>
    </source>
</reference>
<gene>
    <name evidence="3" type="ORF">Ahy_A07g031908</name>
</gene>
<name>A0A445C5E4_ARAHY</name>
<accession>A0A445C5E4</accession>
<dbReference type="PANTHER" id="PTHR11524:SF16">
    <property type="entry name" value="LARGE RIBOSOMAL SUBUNIT PROTEIN UL30"/>
    <property type="match status" value="1"/>
</dbReference>
<organism evidence="3 4">
    <name type="scientific">Arachis hypogaea</name>
    <name type="common">Peanut</name>
    <dbReference type="NCBI Taxonomy" id="3818"/>
    <lineage>
        <taxon>Eukaryota</taxon>
        <taxon>Viridiplantae</taxon>
        <taxon>Streptophyta</taxon>
        <taxon>Embryophyta</taxon>
        <taxon>Tracheophyta</taxon>
        <taxon>Spermatophyta</taxon>
        <taxon>Magnoliopsida</taxon>
        <taxon>eudicotyledons</taxon>
        <taxon>Gunneridae</taxon>
        <taxon>Pentapetalae</taxon>
        <taxon>rosids</taxon>
        <taxon>fabids</taxon>
        <taxon>Fabales</taxon>
        <taxon>Fabaceae</taxon>
        <taxon>Papilionoideae</taxon>
        <taxon>50 kb inversion clade</taxon>
        <taxon>dalbergioids sensu lato</taxon>
        <taxon>Dalbergieae</taxon>
        <taxon>Pterocarpus clade</taxon>
        <taxon>Arachis</taxon>
    </lineage>
</organism>
<evidence type="ECO:0000313" key="3">
    <source>
        <dbReference type="EMBL" id="RYR46156.1"/>
    </source>
</evidence>
<feature type="domain" description="Large ribosomal subunit protein uL30 N-terminal eukaryotes" evidence="2">
    <location>
        <begin position="67"/>
        <end position="119"/>
    </location>
</feature>
<dbReference type="InterPro" id="IPR012988">
    <property type="entry name" value="Ribosomal_uL30_N_euk"/>
</dbReference>
<feature type="compositionally biased region" description="Polar residues" evidence="1">
    <location>
        <begin position="29"/>
        <end position="42"/>
    </location>
</feature>
<evidence type="ECO:0000259" key="2">
    <source>
        <dbReference type="Pfam" id="PF08079"/>
    </source>
</evidence>
<feature type="compositionally biased region" description="Low complexity" evidence="1">
    <location>
        <begin position="1"/>
        <end position="16"/>
    </location>
</feature>
<evidence type="ECO:0000256" key="1">
    <source>
        <dbReference type="SAM" id="MobiDB-lite"/>
    </source>
</evidence>
<evidence type="ECO:0000313" key="4">
    <source>
        <dbReference type="Proteomes" id="UP000289738"/>
    </source>
</evidence>
<sequence>MPKSHSSSSLPKASSSNIPAIPGMDHIIESSSRSIKNSVATHQNPNLSESDFAFHFQQMGEEVKAIVPESVLKKQKREEEWALKKKEELDAAKKKRAESRKLIYSRAKQYAKEYQEQVEKVGGKDLPLCKEQYVAFLDSLILGEWEDRMPRRLFRYDVTACETKNLKKNWNSNSKE</sequence>
<dbReference type="GO" id="GO:0003723">
    <property type="term" value="F:RNA binding"/>
    <property type="evidence" value="ECO:0007669"/>
    <property type="project" value="TreeGrafter"/>
</dbReference>
<dbReference type="Proteomes" id="UP000289738">
    <property type="component" value="Chromosome A07"/>
</dbReference>
<comment type="caution">
    <text evidence="3">The sequence shown here is derived from an EMBL/GenBank/DDBJ whole genome shotgun (WGS) entry which is preliminary data.</text>
</comment>
<feature type="region of interest" description="Disordered" evidence="1">
    <location>
        <begin position="1"/>
        <end position="42"/>
    </location>
</feature>
<dbReference type="GO" id="GO:0022625">
    <property type="term" value="C:cytosolic large ribosomal subunit"/>
    <property type="evidence" value="ECO:0007669"/>
    <property type="project" value="TreeGrafter"/>
</dbReference>
<dbReference type="Pfam" id="PF08079">
    <property type="entry name" value="Ribosomal_L30_N"/>
    <property type="match status" value="1"/>
</dbReference>
<keyword evidence="4" id="KW-1185">Reference proteome</keyword>